<organism evidence="2 3">
    <name type="scientific">Arenimonas oryziterrae DSM 21050 = YC6267</name>
    <dbReference type="NCBI Taxonomy" id="1121015"/>
    <lineage>
        <taxon>Bacteria</taxon>
        <taxon>Pseudomonadati</taxon>
        <taxon>Pseudomonadota</taxon>
        <taxon>Gammaproteobacteria</taxon>
        <taxon>Lysobacterales</taxon>
        <taxon>Lysobacteraceae</taxon>
        <taxon>Arenimonas</taxon>
    </lineage>
</organism>
<name>A0A091AV74_9GAMM</name>
<dbReference type="Gene3D" id="2.120.10.30">
    <property type="entry name" value="TolB, C-terminal domain"/>
    <property type="match status" value="1"/>
</dbReference>
<dbReference type="RefSeq" id="WP_022970255.1">
    <property type="nucleotide sequence ID" value="NZ_ATVD01000006.1"/>
</dbReference>
<proteinExistence type="predicted"/>
<evidence type="ECO:0000313" key="3">
    <source>
        <dbReference type="Proteomes" id="UP000029385"/>
    </source>
</evidence>
<dbReference type="SUPFAM" id="SSF82171">
    <property type="entry name" value="DPP6 N-terminal domain-like"/>
    <property type="match status" value="1"/>
</dbReference>
<evidence type="ECO:0000256" key="1">
    <source>
        <dbReference type="SAM" id="SignalP"/>
    </source>
</evidence>
<feature type="signal peptide" evidence="1">
    <location>
        <begin position="1"/>
        <end position="25"/>
    </location>
</feature>
<dbReference type="InterPro" id="IPR011042">
    <property type="entry name" value="6-blade_b-propeller_TolB-like"/>
</dbReference>
<gene>
    <name evidence="2" type="ORF">N789_13040</name>
</gene>
<keyword evidence="3" id="KW-1185">Reference proteome</keyword>
<reference evidence="2 3" key="1">
    <citation type="submission" date="2013-09" db="EMBL/GenBank/DDBJ databases">
        <title>Genome sequencing of Arenimonas oryziterrae.</title>
        <authorList>
            <person name="Chen F."/>
            <person name="Wang G."/>
        </authorList>
    </citation>
    <scope>NUCLEOTIDE SEQUENCE [LARGE SCALE GENOMIC DNA]</scope>
    <source>
        <strain evidence="2 3">YC6267</strain>
    </source>
</reference>
<dbReference type="InterPro" id="IPR011659">
    <property type="entry name" value="WD40"/>
</dbReference>
<evidence type="ECO:0000313" key="2">
    <source>
        <dbReference type="EMBL" id="KFN42559.1"/>
    </source>
</evidence>
<dbReference type="EMBL" id="AVCI01000009">
    <property type="protein sequence ID" value="KFN42559.1"/>
    <property type="molecule type" value="Genomic_DNA"/>
</dbReference>
<dbReference type="STRING" id="1121015.GCA_000420545_02650"/>
<dbReference type="Proteomes" id="UP000029385">
    <property type="component" value="Unassembled WGS sequence"/>
</dbReference>
<comment type="caution">
    <text evidence="2">The sequence shown here is derived from an EMBL/GenBank/DDBJ whole genome shotgun (WGS) entry which is preliminary data.</text>
</comment>
<dbReference type="eggNOG" id="COG0823">
    <property type="taxonomic scope" value="Bacteria"/>
</dbReference>
<keyword evidence="1" id="KW-0732">Signal</keyword>
<dbReference type="AlphaFoldDB" id="A0A091AV74"/>
<protein>
    <submittedName>
        <fullName evidence="2">Uncharacterized protein</fullName>
    </submittedName>
</protein>
<accession>A0A091AV74</accession>
<dbReference type="Pfam" id="PF07676">
    <property type="entry name" value="PD40"/>
    <property type="match status" value="3"/>
</dbReference>
<sequence>MTVRKPGVIALVLPFALVASGLCTAAEPACVAPQTFAPGVISTEAMWEWRLALSPSRDLALWHNSKEFLPPEPTGTILLSHRVGEGWSTPEVAPFSGKYVDFDPAFSPDGSLLFFSSKRPVNGEPRKEPDLWMVRRTADGWSAPEHLGMDVNSEDEELYPSVDNDGTLYFGSNRGGQFDVWRSHRDAAGHYGAPERLGAGVNTPDYWEFNPEISPNGKTLLFVGLNRPDGLGYGDIYVSRLRDGVFTPAKNLGPCVNSVKDDFHPTVLWPEQQLIFVRNPDEAGRNGDFNRVPLVLPAE</sequence>
<dbReference type="PATRIC" id="fig|1121015.4.peg.2079"/>
<feature type="chain" id="PRO_5001868944" evidence="1">
    <location>
        <begin position="26"/>
        <end position="299"/>
    </location>
</feature>
<dbReference type="OrthoDB" id="240809at2"/>